<comment type="caution">
    <text evidence="1">The sequence shown here is derived from an EMBL/GenBank/DDBJ whole genome shotgun (WGS) entry which is preliminary data.</text>
</comment>
<gene>
    <name evidence="1" type="ORF">SAMN04488483_0813</name>
</gene>
<protein>
    <submittedName>
        <fullName evidence="1">Trypsin-like peptidase domain-containing protein</fullName>
    </submittedName>
</protein>
<dbReference type="EMBL" id="FXUY01000001">
    <property type="protein sequence ID" value="SMQ23167.1"/>
    <property type="molecule type" value="Genomic_DNA"/>
</dbReference>
<proteinExistence type="predicted"/>
<evidence type="ECO:0000313" key="2">
    <source>
        <dbReference type="Proteomes" id="UP001158048"/>
    </source>
</evidence>
<sequence length="608" mass="66883">MPVPDDFSDQLNFDAEDLERIFNDPVAYAQAVEVLAQMRLGRDDTPSADGLNACVDGVDVDRASNWIEVLKLKDCLSSFLLGLRGRGVWPAPAVDPPVDPDDSATSFDTKKLGDFLVRLESFRCTICVQGNVKGSGILVGPSSVLTAWHVIAKAGQKPEQELLSKIDVVLADGRKIDVALLSASSPCGEVEWPPVGGRAPKNDSEVEHAHDIALLRLKKPAGIHLTYANLAAPPYAFKGTPDVMLVSYPEGQWDGIEFARLQRLRNLTARWGYSTRTNKTGSSGGGCFDNQFALTGIHQGRAQGLGRLIPLIRFHEHVKEAIANDELPPMLWSLDGTPQSNLIVGRDDFFIGYQTAMRGSPRARGLWVRRVDLVNDLSGLPFTFQMLESLVARSPSTRLIRISFDTIVHDLPNEIARRATDAGLNVQPPMAQAGAGIDQTEPEAMIADRARRVAQSLNERAHEQGIRLWVFFDHPAVMFGDEPRWALTAFVDQAMRLENLRIALAGFEAVQMPGAQFEFPGDALGEGPPGLMTEYMSHVNAQDLRSLIDTATRDLRRPISSEFAEEWVEEALEGLVPVNGQYGSTLRTTIAERLQKRLQKLCKKGPRP</sequence>
<evidence type="ECO:0000313" key="1">
    <source>
        <dbReference type="EMBL" id="SMQ23167.1"/>
    </source>
</evidence>
<organism evidence="1 2">
    <name type="scientific">Pseudomonas helmanticensis</name>
    <dbReference type="NCBI Taxonomy" id="1471381"/>
    <lineage>
        <taxon>Bacteria</taxon>
        <taxon>Pseudomonadati</taxon>
        <taxon>Pseudomonadota</taxon>
        <taxon>Gammaproteobacteria</taxon>
        <taxon>Pseudomonadales</taxon>
        <taxon>Pseudomonadaceae</taxon>
        <taxon>Pseudomonas</taxon>
    </lineage>
</organism>
<keyword evidence="2" id="KW-1185">Reference proteome</keyword>
<dbReference type="Proteomes" id="UP001158048">
    <property type="component" value="Unassembled WGS sequence"/>
</dbReference>
<accession>A0ACD2U0Y1</accession>
<name>A0ACD2U0Y1_9PSED</name>
<reference evidence="1" key="1">
    <citation type="submission" date="2017-05" db="EMBL/GenBank/DDBJ databases">
        <authorList>
            <person name="Varghese N."/>
            <person name="Submissions S."/>
        </authorList>
    </citation>
    <scope>NUCLEOTIDE SEQUENCE</scope>
    <source>
        <strain evidence="1">LMG 28168</strain>
    </source>
</reference>